<reference evidence="1" key="1">
    <citation type="journal article" date="2022" name="Biotechnol. Bioprocess Eng.">
        <title>Pan-genome Analysis Reveals Comparative Genomic Features of Central Metabolic Pathways in Methylorubrum extorquens.</title>
        <authorList>
            <person name="Lee G.M."/>
            <person name="Scott-Nevros Z.K."/>
            <person name="Lee S.-M."/>
            <person name="Kim D."/>
        </authorList>
    </citation>
    <scope>NUCLEOTIDE SEQUENCE</scope>
    <source>
        <strain evidence="1">ATCC 55366</strain>
    </source>
</reference>
<dbReference type="Proteomes" id="UP001223720">
    <property type="component" value="Chromosome"/>
</dbReference>
<proteinExistence type="predicted"/>
<protein>
    <submittedName>
        <fullName evidence="1">Uncharacterized protein</fullName>
    </submittedName>
</protein>
<evidence type="ECO:0000313" key="1">
    <source>
        <dbReference type="EMBL" id="WHQ68655.1"/>
    </source>
</evidence>
<dbReference type="AlphaFoldDB" id="A0AAX3WB45"/>
<organism evidence="1 2">
    <name type="scientific">Methylorubrum extorquens</name>
    <name type="common">Methylobacterium dichloromethanicum</name>
    <name type="synonym">Methylobacterium extorquens</name>
    <dbReference type="NCBI Taxonomy" id="408"/>
    <lineage>
        <taxon>Bacteria</taxon>
        <taxon>Pseudomonadati</taxon>
        <taxon>Pseudomonadota</taxon>
        <taxon>Alphaproteobacteria</taxon>
        <taxon>Hyphomicrobiales</taxon>
        <taxon>Methylobacteriaceae</taxon>
        <taxon>Methylorubrum</taxon>
    </lineage>
</organism>
<accession>A0AAX3WB45</accession>
<sequence>MRYLDELSPSARAQFVAQGQSAIAGGAAVEAFRALGVEPLPTLGPEDTFGRLAGSIGQIIRPTEEKVGRLAAVATLFGEDEAPHV</sequence>
<evidence type="ECO:0000313" key="2">
    <source>
        <dbReference type="Proteomes" id="UP001223720"/>
    </source>
</evidence>
<name>A0AAX3WB45_METEX</name>
<gene>
    <name evidence="1" type="ORF">KEC54_20130</name>
</gene>
<dbReference type="EMBL" id="CP073633">
    <property type="protein sequence ID" value="WHQ68655.1"/>
    <property type="molecule type" value="Genomic_DNA"/>
</dbReference>
<dbReference type="RefSeq" id="WP_265222379.1">
    <property type="nucleotide sequence ID" value="NZ_CP073633.1"/>
</dbReference>